<dbReference type="PRINTS" id="PR00081">
    <property type="entry name" value="GDHRDH"/>
</dbReference>
<dbReference type="FunFam" id="3.40.50.720:FF:000173">
    <property type="entry name" value="3-oxoacyl-[acyl-carrier protein] reductase"/>
    <property type="match status" value="1"/>
</dbReference>
<dbReference type="SUPFAM" id="SSF51735">
    <property type="entry name" value="NAD(P)-binding Rossmann-fold domains"/>
    <property type="match status" value="1"/>
</dbReference>
<name>A0A2Z4JD91_9ACTN</name>
<evidence type="ECO:0000259" key="3">
    <source>
        <dbReference type="SMART" id="SM00822"/>
    </source>
</evidence>
<evidence type="ECO:0000256" key="2">
    <source>
        <dbReference type="ARBA" id="ARBA00023002"/>
    </source>
</evidence>
<dbReference type="Pfam" id="PF13561">
    <property type="entry name" value="adh_short_C2"/>
    <property type="match status" value="1"/>
</dbReference>
<dbReference type="GO" id="GO:0032787">
    <property type="term" value="P:monocarboxylic acid metabolic process"/>
    <property type="evidence" value="ECO:0007669"/>
    <property type="project" value="UniProtKB-ARBA"/>
</dbReference>
<dbReference type="KEGG" id="scad:DN051_41345"/>
<keyword evidence="5" id="KW-1185">Reference proteome</keyword>
<feature type="domain" description="Ketoreductase" evidence="3">
    <location>
        <begin position="18"/>
        <end position="195"/>
    </location>
</feature>
<sequence>MNGSTAGGARTTPEATARVALVTGAGSGIGLAVARRLVSDGWTVLLADRDVAAAEAANAAVGGAATASRAVALDVSRRPDWARVVQDVGDREDRLDLLVNNAGITRDRTVEKLTDADWQQVIDVHLTGTWLGCQAFLPLLRASRGAIVNLSSEGRHGSFGQANYSAAKAGVVGLTRTIALEQARHGVRANAVAPGPVDTPMLAAVPDEVVNGWLEQIPLRRLARPAEVAAVVAFLGSGESSYLTGQVIAVDGGSSHP</sequence>
<dbReference type="PROSITE" id="PS00061">
    <property type="entry name" value="ADH_SHORT"/>
    <property type="match status" value="1"/>
</dbReference>
<dbReference type="PANTHER" id="PTHR42879:SF2">
    <property type="entry name" value="3-OXOACYL-[ACYL-CARRIER-PROTEIN] REDUCTASE FABG"/>
    <property type="match status" value="1"/>
</dbReference>
<dbReference type="EMBL" id="CP030074">
    <property type="protein sequence ID" value="AWW43075.1"/>
    <property type="molecule type" value="Genomic_DNA"/>
</dbReference>
<dbReference type="InterPro" id="IPR020904">
    <property type="entry name" value="Sc_DH/Rdtase_CS"/>
</dbReference>
<geneLocation type="plasmid" evidence="4 5">
    <name>unnamed1</name>
</geneLocation>
<evidence type="ECO:0000256" key="1">
    <source>
        <dbReference type="ARBA" id="ARBA00006484"/>
    </source>
</evidence>
<dbReference type="InterPro" id="IPR057326">
    <property type="entry name" value="KR_dom"/>
</dbReference>
<dbReference type="Gene3D" id="3.40.50.720">
    <property type="entry name" value="NAD(P)-binding Rossmann-like Domain"/>
    <property type="match status" value="1"/>
</dbReference>
<dbReference type="InterPro" id="IPR002347">
    <property type="entry name" value="SDR_fam"/>
</dbReference>
<accession>A0A2Z4JD91</accession>
<dbReference type="RefSeq" id="WP_112442973.1">
    <property type="nucleotide sequence ID" value="NZ_CP030074.1"/>
</dbReference>
<dbReference type="Proteomes" id="UP000249616">
    <property type="component" value="Plasmid unnamed1"/>
</dbReference>
<protein>
    <submittedName>
        <fullName evidence="4">3-oxoacyl-ACP reductase</fullName>
    </submittedName>
</protein>
<evidence type="ECO:0000313" key="4">
    <source>
        <dbReference type="EMBL" id="AWW43075.1"/>
    </source>
</evidence>
<dbReference type="InterPro" id="IPR036291">
    <property type="entry name" value="NAD(P)-bd_dom_sf"/>
</dbReference>
<proteinExistence type="inferred from homology"/>
<dbReference type="GO" id="GO:0016491">
    <property type="term" value="F:oxidoreductase activity"/>
    <property type="evidence" value="ECO:0007669"/>
    <property type="project" value="UniProtKB-KW"/>
</dbReference>
<dbReference type="SMART" id="SM00822">
    <property type="entry name" value="PKS_KR"/>
    <property type="match status" value="1"/>
</dbReference>
<dbReference type="InterPro" id="IPR050259">
    <property type="entry name" value="SDR"/>
</dbReference>
<evidence type="ECO:0000313" key="5">
    <source>
        <dbReference type="Proteomes" id="UP000249616"/>
    </source>
</evidence>
<comment type="similarity">
    <text evidence="1">Belongs to the short-chain dehydrogenases/reductases (SDR) family.</text>
</comment>
<dbReference type="PRINTS" id="PR00080">
    <property type="entry name" value="SDRFAMILY"/>
</dbReference>
<keyword evidence="2" id="KW-0560">Oxidoreductase</keyword>
<keyword evidence="4" id="KW-0614">Plasmid</keyword>
<gene>
    <name evidence="4" type="ORF">DN051_41345</name>
</gene>
<reference evidence="5" key="1">
    <citation type="submission" date="2018-06" db="EMBL/GenBank/DDBJ databases">
        <authorList>
            <person name="Li K."/>
        </authorList>
    </citation>
    <scope>NUCLEOTIDE SEQUENCE [LARGE SCALE GENOMIC DNA]</scope>
    <source>
        <strain evidence="5">ZFG47</strain>
        <plasmid evidence="5">unnamed1</plasmid>
    </source>
</reference>
<organism evidence="4 5">
    <name type="scientific">Streptomyces cadmiisoli</name>
    <dbReference type="NCBI Taxonomy" id="2184053"/>
    <lineage>
        <taxon>Bacteria</taxon>
        <taxon>Bacillati</taxon>
        <taxon>Actinomycetota</taxon>
        <taxon>Actinomycetes</taxon>
        <taxon>Kitasatosporales</taxon>
        <taxon>Streptomycetaceae</taxon>
        <taxon>Streptomyces</taxon>
        <taxon>Streptomyces aurantiacus group</taxon>
    </lineage>
</organism>
<dbReference type="PANTHER" id="PTHR42879">
    <property type="entry name" value="3-OXOACYL-(ACYL-CARRIER-PROTEIN) REDUCTASE"/>
    <property type="match status" value="1"/>
</dbReference>
<dbReference type="AlphaFoldDB" id="A0A2Z4JD91"/>
<dbReference type="NCBIfam" id="NF009466">
    <property type="entry name" value="PRK12826.1-2"/>
    <property type="match status" value="1"/>
</dbReference>